<feature type="domain" description="Transcription factor CBF/NF-Y/archaeal histone" evidence="4">
    <location>
        <begin position="114"/>
        <end position="176"/>
    </location>
</feature>
<name>A0ABD3Q4W9_9STRA</name>
<dbReference type="GO" id="GO:0005634">
    <property type="term" value="C:nucleus"/>
    <property type="evidence" value="ECO:0007669"/>
    <property type="project" value="UniProtKB-SubCell"/>
</dbReference>
<accession>A0ABD3Q4W9</accession>
<dbReference type="EMBL" id="JALLPJ020000334">
    <property type="protein sequence ID" value="KAL3795082.1"/>
    <property type="molecule type" value="Genomic_DNA"/>
</dbReference>
<organism evidence="5 6">
    <name type="scientific">Cyclotella atomus</name>
    <dbReference type="NCBI Taxonomy" id="382360"/>
    <lineage>
        <taxon>Eukaryota</taxon>
        <taxon>Sar</taxon>
        <taxon>Stramenopiles</taxon>
        <taxon>Ochrophyta</taxon>
        <taxon>Bacillariophyta</taxon>
        <taxon>Coscinodiscophyceae</taxon>
        <taxon>Thalassiosirophycidae</taxon>
        <taxon>Stephanodiscales</taxon>
        <taxon>Stephanodiscaceae</taxon>
        <taxon>Cyclotella</taxon>
    </lineage>
</organism>
<evidence type="ECO:0000259" key="4">
    <source>
        <dbReference type="Pfam" id="PF00808"/>
    </source>
</evidence>
<reference evidence="5 6" key="1">
    <citation type="submission" date="2024-10" db="EMBL/GenBank/DDBJ databases">
        <title>Updated reference genomes for cyclostephanoid diatoms.</title>
        <authorList>
            <person name="Roberts W.R."/>
            <person name="Alverson A.J."/>
        </authorList>
    </citation>
    <scope>NUCLEOTIDE SEQUENCE [LARGE SCALE GENOMIC DNA]</scope>
    <source>
        <strain evidence="5 6">AJA010-31</strain>
    </source>
</reference>
<protein>
    <recommendedName>
        <fullName evidence="4">Transcription factor CBF/NF-Y/archaeal histone domain-containing protein</fullName>
    </recommendedName>
</protein>
<keyword evidence="2" id="KW-0539">Nucleus</keyword>
<sequence length="296" mass="31892">MAEFQLAESSAPMGGPEGLESAEAAPISAVLTEQEIVEPLKDSLASQTSKPAAGDESESAADQSEEDAEKSKDDNVATPSKSTAADKDGSTPVPALSSTAASYVDYANWEFEPPLANIRRLLKPILAKGTNISKDSVTALSRAAGIFVLYLSNCATDVAREGKRSTITGKDVIKALKELDMEEFIPQLEQFMTEHKKYEQTKKDEKEKDRIKKLHSESSGQVPGNKKGIRGADGKYANAPSGADKNDTDDEDDMQEEPLAFQIVDAISAKHGIEAEDGDDDSVKKRKLDHDEESNS</sequence>
<dbReference type="CDD" id="cd22928">
    <property type="entry name" value="HFD_POLE3_DPB4"/>
    <property type="match status" value="1"/>
</dbReference>
<gene>
    <name evidence="5" type="ORF">ACHAWO_009245</name>
</gene>
<feature type="compositionally biased region" description="Basic and acidic residues" evidence="3">
    <location>
        <begin position="197"/>
        <end position="216"/>
    </location>
</feature>
<feature type="compositionally biased region" description="Acidic residues" evidence="3">
    <location>
        <begin position="247"/>
        <end position="256"/>
    </location>
</feature>
<evidence type="ECO:0000256" key="1">
    <source>
        <dbReference type="ARBA" id="ARBA00004123"/>
    </source>
</evidence>
<comment type="subcellular location">
    <subcellularLocation>
        <location evidence="1">Nucleus</location>
    </subcellularLocation>
</comment>
<evidence type="ECO:0000313" key="5">
    <source>
        <dbReference type="EMBL" id="KAL3795082.1"/>
    </source>
</evidence>
<dbReference type="SUPFAM" id="SSF47113">
    <property type="entry name" value="Histone-fold"/>
    <property type="match status" value="1"/>
</dbReference>
<dbReference type="AlphaFoldDB" id="A0ABD3Q4W9"/>
<evidence type="ECO:0000256" key="3">
    <source>
        <dbReference type="SAM" id="MobiDB-lite"/>
    </source>
</evidence>
<feature type="region of interest" description="Disordered" evidence="3">
    <location>
        <begin position="1"/>
        <end position="94"/>
    </location>
</feature>
<dbReference type="Gene3D" id="1.10.20.10">
    <property type="entry name" value="Histone, subunit A"/>
    <property type="match status" value="1"/>
</dbReference>
<dbReference type="InterPro" id="IPR003958">
    <property type="entry name" value="CBFA_NFYB_domain"/>
</dbReference>
<keyword evidence="6" id="KW-1185">Reference proteome</keyword>
<comment type="caution">
    <text evidence="5">The sequence shown here is derived from an EMBL/GenBank/DDBJ whole genome shotgun (WGS) entry which is preliminary data.</text>
</comment>
<dbReference type="InterPro" id="IPR009072">
    <property type="entry name" value="Histone-fold"/>
</dbReference>
<evidence type="ECO:0000313" key="6">
    <source>
        <dbReference type="Proteomes" id="UP001530400"/>
    </source>
</evidence>
<evidence type="ECO:0000256" key="2">
    <source>
        <dbReference type="ARBA" id="ARBA00023242"/>
    </source>
</evidence>
<dbReference type="Proteomes" id="UP001530400">
    <property type="component" value="Unassembled WGS sequence"/>
</dbReference>
<dbReference type="InterPro" id="IPR051377">
    <property type="entry name" value="DNA_Pol-Epsilon_Subunit"/>
</dbReference>
<feature type="compositionally biased region" description="Acidic residues" evidence="3">
    <location>
        <begin position="55"/>
        <end position="68"/>
    </location>
</feature>
<dbReference type="Pfam" id="PF00808">
    <property type="entry name" value="CBFD_NFYB_HMF"/>
    <property type="match status" value="1"/>
</dbReference>
<feature type="region of interest" description="Disordered" evidence="3">
    <location>
        <begin position="197"/>
        <end position="296"/>
    </location>
</feature>
<proteinExistence type="predicted"/>
<dbReference type="PANTHER" id="PTHR46172">
    <property type="entry name" value="DNA POLYMERASE EPSILON SUBUNIT 3"/>
    <property type="match status" value="1"/>
</dbReference>
<dbReference type="PANTHER" id="PTHR46172:SF1">
    <property type="entry name" value="DNA POLYMERASE EPSILON SUBUNIT 3"/>
    <property type="match status" value="1"/>
</dbReference>